<keyword evidence="2" id="KW-1185">Reference proteome</keyword>
<evidence type="ECO:0000313" key="1">
    <source>
        <dbReference type="EMBL" id="CAJ2672512.1"/>
    </source>
</evidence>
<comment type="caution">
    <text evidence="1">The sequence shown here is derived from an EMBL/GenBank/DDBJ whole genome shotgun (WGS) entry which is preliminary data.</text>
</comment>
<organism evidence="1 2">
    <name type="scientific">Trifolium pratense</name>
    <name type="common">Red clover</name>
    <dbReference type="NCBI Taxonomy" id="57577"/>
    <lineage>
        <taxon>Eukaryota</taxon>
        <taxon>Viridiplantae</taxon>
        <taxon>Streptophyta</taxon>
        <taxon>Embryophyta</taxon>
        <taxon>Tracheophyta</taxon>
        <taxon>Spermatophyta</taxon>
        <taxon>Magnoliopsida</taxon>
        <taxon>eudicotyledons</taxon>
        <taxon>Gunneridae</taxon>
        <taxon>Pentapetalae</taxon>
        <taxon>rosids</taxon>
        <taxon>fabids</taxon>
        <taxon>Fabales</taxon>
        <taxon>Fabaceae</taxon>
        <taxon>Papilionoideae</taxon>
        <taxon>50 kb inversion clade</taxon>
        <taxon>NPAAA clade</taxon>
        <taxon>Hologalegina</taxon>
        <taxon>IRL clade</taxon>
        <taxon>Trifolieae</taxon>
        <taxon>Trifolium</taxon>
    </lineage>
</organism>
<reference evidence="1" key="1">
    <citation type="submission" date="2023-10" db="EMBL/GenBank/DDBJ databases">
        <authorList>
            <person name="Rodriguez Cubillos JULIANA M."/>
            <person name="De Vega J."/>
        </authorList>
    </citation>
    <scope>NUCLEOTIDE SEQUENCE</scope>
</reference>
<dbReference type="EMBL" id="CASHSV030000716">
    <property type="protein sequence ID" value="CAJ2672512.1"/>
    <property type="molecule type" value="Genomic_DNA"/>
</dbReference>
<name>A0ACB0LZH0_TRIPR</name>
<proteinExistence type="predicted"/>
<accession>A0ACB0LZH0</accession>
<protein>
    <submittedName>
        <fullName evidence="1">Uncharacterized protein</fullName>
    </submittedName>
</protein>
<dbReference type="Proteomes" id="UP001177021">
    <property type="component" value="Unassembled WGS sequence"/>
</dbReference>
<gene>
    <name evidence="1" type="ORF">MILVUS5_LOCUS36136</name>
</gene>
<sequence>MNLSRIGNHRETESEEVAVFRAIWNFPAPSKVSSLLWKLLHDRIPTKVNLYRRGVIHSEGYQSCAFCGNCAETAIHLLLYCDFATRVWRAVFDWLGMCLQFPHNFLSMFNSVACVPGRKQTRKALVMIWGAVIWALWQHRNQIVFENGTAEAAVVIETVKTSSWKWWIGISNGNPCLLYEWLSEPIVCMAT</sequence>
<evidence type="ECO:0000313" key="2">
    <source>
        <dbReference type="Proteomes" id="UP001177021"/>
    </source>
</evidence>